<feature type="transmembrane region" description="Helical" evidence="1">
    <location>
        <begin position="42"/>
        <end position="66"/>
    </location>
</feature>
<dbReference type="Proteomes" id="UP000637643">
    <property type="component" value="Unassembled WGS sequence"/>
</dbReference>
<dbReference type="InterPro" id="IPR052955">
    <property type="entry name" value="UPF0703_membrane_permease"/>
</dbReference>
<dbReference type="InterPro" id="IPR048447">
    <property type="entry name" value="DUF1980_C"/>
</dbReference>
<evidence type="ECO:0008006" key="6">
    <source>
        <dbReference type="Google" id="ProtNLM"/>
    </source>
</evidence>
<feature type="transmembrane region" description="Helical" evidence="1">
    <location>
        <begin position="12"/>
        <end position="30"/>
    </location>
</feature>
<keyword evidence="5" id="KW-1185">Reference proteome</keyword>
<evidence type="ECO:0000259" key="2">
    <source>
        <dbReference type="Pfam" id="PF09323"/>
    </source>
</evidence>
<dbReference type="PANTHER" id="PTHR40047">
    <property type="entry name" value="UPF0703 PROTEIN YCGQ"/>
    <property type="match status" value="1"/>
</dbReference>
<evidence type="ECO:0000256" key="1">
    <source>
        <dbReference type="SAM" id="Phobius"/>
    </source>
</evidence>
<keyword evidence="1" id="KW-1133">Transmembrane helix</keyword>
<dbReference type="InterPro" id="IPR015402">
    <property type="entry name" value="DUF1980"/>
</dbReference>
<feature type="domain" description="DUF1980" evidence="3">
    <location>
        <begin position="135"/>
        <end position="271"/>
    </location>
</feature>
<comment type="caution">
    <text evidence="4">The sequence shown here is derived from an EMBL/GenBank/DDBJ whole genome shotgun (WGS) entry which is preliminary data.</text>
</comment>
<dbReference type="InterPro" id="IPR048493">
    <property type="entry name" value="DUF1980_N"/>
</dbReference>
<sequence length="294" mass="32348">MSEARVIRLHYLLRAALLLAFALYIAHLAQQDTLHYYIAPKLARWVRLCPVPLALMALALAVQAFYGKGSALCDCEHRLPRSFVKSTALYSLFLFPLLLGFLLPDQALGSLAADKKGIILSNLGDGHPEASAFDTSDPYQQEFAELARQLYAQPVIPVYPAIFSETFGAIDRYKQQFEGKDIAVTGFLYRDGTHTDPASFAVSRFLVQCCTADATPFGMLVEADTTISLPNDTWVEVRGKLQIADYQGQEVIRIKAVSVTPVSAPSTPYIYTSPDSIAAWHQLLAAQEAAKMAK</sequence>
<dbReference type="Pfam" id="PF21537">
    <property type="entry name" value="DUF1980_C"/>
    <property type="match status" value="1"/>
</dbReference>
<evidence type="ECO:0000259" key="3">
    <source>
        <dbReference type="Pfam" id="PF21537"/>
    </source>
</evidence>
<keyword evidence="1" id="KW-0812">Transmembrane</keyword>
<dbReference type="EMBL" id="BMKR01000050">
    <property type="protein sequence ID" value="GGG10457.1"/>
    <property type="molecule type" value="Genomic_DNA"/>
</dbReference>
<dbReference type="RefSeq" id="WP_189031908.1">
    <property type="nucleotide sequence ID" value="NZ_BMKR01000050.1"/>
</dbReference>
<feature type="domain" description="DUF1980" evidence="2">
    <location>
        <begin position="13"/>
        <end position="118"/>
    </location>
</feature>
<evidence type="ECO:0000313" key="5">
    <source>
        <dbReference type="Proteomes" id="UP000637643"/>
    </source>
</evidence>
<dbReference type="Pfam" id="PF09323">
    <property type="entry name" value="DUF1980"/>
    <property type="match status" value="1"/>
</dbReference>
<dbReference type="PANTHER" id="PTHR40047:SF1">
    <property type="entry name" value="UPF0703 PROTEIN YCGQ"/>
    <property type="match status" value="1"/>
</dbReference>
<reference evidence="4" key="2">
    <citation type="submission" date="2020-09" db="EMBL/GenBank/DDBJ databases">
        <authorList>
            <person name="Sun Q."/>
            <person name="Zhou Y."/>
        </authorList>
    </citation>
    <scope>NUCLEOTIDE SEQUENCE</scope>
    <source>
        <strain evidence="4">CGMCC 1.16134</strain>
    </source>
</reference>
<feature type="transmembrane region" description="Helical" evidence="1">
    <location>
        <begin position="87"/>
        <end position="104"/>
    </location>
</feature>
<dbReference type="AlphaFoldDB" id="A0A917FWT1"/>
<evidence type="ECO:0000313" key="4">
    <source>
        <dbReference type="EMBL" id="GGG10457.1"/>
    </source>
</evidence>
<accession>A0A917FWT1</accession>
<reference evidence="4" key="1">
    <citation type="journal article" date="2014" name="Int. J. Syst. Evol. Microbiol.">
        <title>Complete genome sequence of Corynebacterium casei LMG S-19264T (=DSM 44701T), isolated from a smear-ripened cheese.</title>
        <authorList>
            <consortium name="US DOE Joint Genome Institute (JGI-PGF)"/>
            <person name="Walter F."/>
            <person name="Albersmeier A."/>
            <person name="Kalinowski J."/>
            <person name="Ruckert C."/>
        </authorList>
    </citation>
    <scope>NUCLEOTIDE SEQUENCE</scope>
    <source>
        <strain evidence="4">CGMCC 1.16134</strain>
    </source>
</reference>
<organism evidence="4 5">
    <name type="scientific">Paenibacillus albidus</name>
    <dbReference type="NCBI Taxonomy" id="2041023"/>
    <lineage>
        <taxon>Bacteria</taxon>
        <taxon>Bacillati</taxon>
        <taxon>Bacillota</taxon>
        <taxon>Bacilli</taxon>
        <taxon>Bacillales</taxon>
        <taxon>Paenibacillaceae</taxon>
        <taxon>Paenibacillus</taxon>
    </lineage>
</organism>
<keyword evidence="1" id="KW-0472">Membrane</keyword>
<name>A0A917FWT1_9BACL</name>
<protein>
    <recommendedName>
        <fullName evidence="6">TIGR03943 family protein</fullName>
    </recommendedName>
</protein>
<gene>
    <name evidence="4" type="ORF">GCM10010912_63570</name>
</gene>
<proteinExistence type="predicted"/>
<dbReference type="NCBIfam" id="TIGR03943">
    <property type="entry name" value="TIGR03943 family putative permease subunit"/>
    <property type="match status" value="1"/>
</dbReference>